<name>A0ABY3R7L9_9BRAD</name>
<sequence length="248" mass="26305">MPRVVPSEIIALIDQHYSAFNARTLDITHATVAGLMAIARLVDELPTELLTISGADYSDLVSGVEAIKNSVGFWQRKGAGQIGVSEIRGRNVLSLIRDALAKCPDQSPSPVTADLAFISDADLRDSIRLDLSTATSALHNGEWKAATVLAGSAAEALLLWAIGPTPDLTNVPVKTKGPPDEWALGVYIAVADSLGLIKRPTAQQITLAKDFRNLIHPGRAQRLGETCDKGAALTALAAVELIVRDLSN</sequence>
<organism evidence="1 2">
    <name type="scientific">Bradyrhizobium ontarionense</name>
    <dbReference type="NCBI Taxonomy" id="2898149"/>
    <lineage>
        <taxon>Bacteria</taxon>
        <taxon>Pseudomonadati</taxon>
        <taxon>Pseudomonadota</taxon>
        <taxon>Alphaproteobacteria</taxon>
        <taxon>Hyphomicrobiales</taxon>
        <taxon>Nitrobacteraceae</taxon>
        <taxon>Bradyrhizobium</taxon>
    </lineage>
</organism>
<reference evidence="1" key="1">
    <citation type="journal article" date="2024" name="Antonie Van Leeuwenhoek">
        <title>Bradyrhizobium ontarionense sp. nov., a novel bacterial symbiont isolated from Aeschynomene indica (Indian jointvetch), harbours photosynthesis, nitrogen fixation and nitrous oxide (N2O) reductase genes.</title>
        <authorList>
            <person name="Bromfield E.S.P."/>
            <person name="Cloutier S."/>
        </authorList>
    </citation>
    <scope>NUCLEOTIDE SEQUENCE</scope>
    <source>
        <strain evidence="1">A19</strain>
    </source>
</reference>
<evidence type="ECO:0008006" key="3">
    <source>
        <dbReference type="Google" id="ProtNLM"/>
    </source>
</evidence>
<dbReference type="Proteomes" id="UP001431010">
    <property type="component" value="Chromosome"/>
</dbReference>
<proteinExistence type="predicted"/>
<accession>A0ABY3R7L9</accession>
<protein>
    <recommendedName>
        <fullName evidence="3">Abortive infection protein-like C-terminal domain-containing protein</fullName>
    </recommendedName>
</protein>
<evidence type="ECO:0000313" key="2">
    <source>
        <dbReference type="Proteomes" id="UP001431010"/>
    </source>
</evidence>
<gene>
    <name evidence="1" type="ORF">LQG66_28600</name>
</gene>
<dbReference type="EMBL" id="CP088156">
    <property type="protein sequence ID" value="UFZ03169.1"/>
    <property type="molecule type" value="Genomic_DNA"/>
</dbReference>
<dbReference type="RefSeq" id="WP_231319192.1">
    <property type="nucleotide sequence ID" value="NZ_CP088156.1"/>
</dbReference>
<keyword evidence="2" id="KW-1185">Reference proteome</keyword>
<evidence type="ECO:0000313" key="1">
    <source>
        <dbReference type="EMBL" id="UFZ03169.1"/>
    </source>
</evidence>